<accession>A0A151X0Y3</accession>
<organism evidence="1 2">
    <name type="scientific">Mycetomoellerius zeteki</name>
    <dbReference type="NCBI Taxonomy" id="64791"/>
    <lineage>
        <taxon>Eukaryota</taxon>
        <taxon>Metazoa</taxon>
        <taxon>Ecdysozoa</taxon>
        <taxon>Arthropoda</taxon>
        <taxon>Hexapoda</taxon>
        <taxon>Insecta</taxon>
        <taxon>Pterygota</taxon>
        <taxon>Neoptera</taxon>
        <taxon>Endopterygota</taxon>
        <taxon>Hymenoptera</taxon>
        <taxon>Apocrita</taxon>
        <taxon>Aculeata</taxon>
        <taxon>Formicoidea</taxon>
        <taxon>Formicidae</taxon>
        <taxon>Myrmicinae</taxon>
        <taxon>Mycetomoellerius</taxon>
    </lineage>
</organism>
<dbReference type="Proteomes" id="UP000075809">
    <property type="component" value="Unassembled WGS sequence"/>
</dbReference>
<name>A0A151X0Y3_9HYME</name>
<keyword evidence="2" id="KW-1185">Reference proteome</keyword>
<evidence type="ECO:0000313" key="1">
    <source>
        <dbReference type="EMBL" id="KYQ54051.1"/>
    </source>
</evidence>
<evidence type="ECO:0000313" key="2">
    <source>
        <dbReference type="Proteomes" id="UP000075809"/>
    </source>
</evidence>
<sequence length="139" mass="16394">MLLQKRKLDSYIDYISDQQKARINDTLAKFFYGCNIPFKKLESKLFLNFIKAIRPAYSELSAKTMSNKILNKVHTEFREYQSTFTHFEGILVVKRTEIKHMSHVIGFVHSQEKVIYVLGVQKSSELVKFNLYSKTNEKY</sequence>
<reference evidence="1 2" key="1">
    <citation type="submission" date="2015-09" db="EMBL/GenBank/DDBJ databases">
        <title>Trachymyrmex zeteki WGS genome.</title>
        <authorList>
            <person name="Nygaard S."/>
            <person name="Hu H."/>
            <person name="Boomsma J."/>
            <person name="Zhang G."/>
        </authorList>
    </citation>
    <scope>NUCLEOTIDE SEQUENCE [LARGE SCALE GENOMIC DNA]</scope>
    <source>
        <strain evidence="1">Tzet28-1</strain>
        <tissue evidence="1">Whole body</tissue>
    </source>
</reference>
<proteinExistence type="predicted"/>
<dbReference type="EMBL" id="KQ982596">
    <property type="protein sequence ID" value="KYQ54051.1"/>
    <property type="molecule type" value="Genomic_DNA"/>
</dbReference>
<gene>
    <name evidence="1" type="ORF">ALC60_07039</name>
</gene>
<dbReference type="STRING" id="64791.A0A151X0Y3"/>
<protein>
    <submittedName>
        <fullName evidence="1">Uncharacterized protein</fullName>
    </submittedName>
</protein>
<dbReference type="AlphaFoldDB" id="A0A151X0Y3"/>